<dbReference type="SUPFAM" id="SSF63411">
    <property type="entry name" value="LuxS/MPP-like metallohydrolase"/>
    <property type="match status" value="2"/>
</dbReference>
<dbReference type="AlphaFoldDB" id="A0A4R3KIK1"/>
<feature type="domain" description="Peptidase M16 C-terminal" evidence="2">
    <location>
        <begin position="180"/>
        <end position="357"/>
    </location>
</feature>
<sequence>MEKVMFEQLDETLFMDQLDNGLQVYILPKKGFQKTYATFTTRYGSIDREFRVNGQLVKVPDGIAHFLEHKMFEEEEGDIFNTFAIQGAQTNAFTSFDRTTYLFSSTENIEKNLETLLNFVQHPYFTDENVEKEKGIIAQEIRMYDDNPDWRLYYGLLRALYQQHPIRIDIAGTVESIYQITKEQLYTCYETFYHPSNMVLFIVGGVEPNTIINLIKKNQSSKQFKPSPTIERIYPKEPETIYQSLNEIHLSVAMPKVLMGFKHDDLGLKGKEFIKAELKMQLLLELLFGKGTDVYSKLMNQGLIDEDFGFEFQIEQNYAFSLIGGNSKDPTKLVDQIKDVISNTKELDEQFFQRSKKKKIGDFLRKLNVSEFIANQFTRYLFNDANLFDILPVLEGFTVDDVNRTLQQLKEKNMAVTVVLP</sequence>
<dbReference type="InterPro" id="IPR011249">
    <property type="entry name" value="Metalloenz_LuxS/M16"/>
</dbReference>
<dbReference type="Pfam" id="PF05193">
    <property type="entry name" value="Peptidase_M16_C"/>
    <property type="match status" value="1"/>
</dbReference>
<dbReference type="Gene3D" id="3.30.830.10">
    <property type="entry name" value="Metalloenzyme, LuxS/M16 peptidase-like"/>
    <property type="match status" value="2"/>
</dbReference>
<dbReference type="PANTHER" id="PTHR11851">
    <property type="entry name" value="METALLOPROTEASE"/>
    <property type="match status" value="1"/>
</dbReference>
<keyword evidence="4" id="KW-1185">Reference proteome</keyword>
<name>A0A4R3KIK1_9BACI</name>
<dbReference type="GO" id="GO:0046872">
    <property type="term" value="F:metal ion binding"/>
    <property type="evidence" value="ECO:0007669"/>
    <property type="project" value="InterPro"/>
</dbReference>
<dbReference type="EMBL" id="SMAB01000007">
    <property type="protein sequence ID" value="TCS83014.1"/>
    <property type="molecule type" value="Genomic_DNA"/>
</dbReference>
<organism evidence="3 4">
    <name type="scientific">Tepidibacillus fermentans</name>
    <dbReference type="NCBI Taxonomy" id="1281767"/>
    <lineage>
        <taxon>Bacteria</taxon>
        <taxon>Bacillati</taxon>
        <taxon>Bacillota</taxon>
        <taxon>Bacilli</taxon>
        <taxon>Bacillales</taxon>
        <taxon>Bacillaceae</taxon>
        <taxon>Tepidibacillus</taxon>
    </lineage>
</organism>
<accession>A0A4R3KIK1</accession>
<feature type="domain" description="Peptidase M16 N-terminal" evidence="1">
    <location>
        <begin position="61"/>
        <end position="173"/>
    </location>
</feature>
<reference evidence="3 4" key="1">
    <citation type="submission" date="2019-03" db="EMBL/GenBank/DDBJ databases">
        <title>Genomic Encyclopedia of Type Strains, Phase IV (KMG-IV): sequencing the most valuable type-strain genomes for metagenomic binning, comparative biology and taxonomic classification.</title>
        <authorList>
            <person name="Goeker M."/>
        </authorList>
    </citation>
    <scope>NUCLEOTIDE SEQUENCE [LARGE SCALE GENOMIC DNA]</scope>
    <source>
        <strain evidence="3 4">DSM 23802</strain>
    </source>
</reference>
<dbReference type="RefSeq" id="WP_132768431.1">
    <property type="nucleotide sequence ID" value="NZ_SMAB01000007.1"/>
</dbReference>
<dbReference type="InterPro" id="IPR007863">
    <property type="entry name" value="Peptidase_M16_C"/>
</dbReference>
<dbReference type="Pfam" id="PF00675">
    <property type="entry name" value="Peptidase_M16"/>
    <property type="match status" value="1"/>
</dbReference>
<dbReference type="InterPro" id="IPR050361">
    <property type="entry name" value="MPP/UQCRC_Complex"/>
</dbReference>
<protein>
    <submittedName>
        <fullName evidence="3">Putative Zn-dependent peptidase</fullName>
    </submittedName>
</protein>
<evidence type="ECO:0000259" key="2">
    <source>
        <dbReference type="Pfam" id="PF05193"/>
    </source>
</evidence>
<dbReference type="OrthoDB" id="9811314at2"/>
<dbReference type="NCBIfam" id="NF047421">
    <property type="entry name" value="YfmH_fam"/>
    <property type="match status" value="1"/>
</dbReference>
<evidence type="ECO:0000313" key="3">
    <source>
        <dbReference type="EMBL" id="TCS83014.1"/>
    </source>
</evidence>
<evidence type="ECO:0000259" key="1">
    <source>
        <dbReference type="Pfam" id="PF00675"/>
    </source>
</evidence>
<gene>
    <name evidence="3" type="ORF">EDD72_10797</name>
</gene>
<comment type="caution">
    <text evidence="3">The sequence shown here is derived from an EMBL/GenBank/DDBJ whole genome shotgun (WGS) entry which is preliminary data.</text>
</comment>
<dbReference type="Proteomes" id="UP000295788">
    <property type="component" value="Unassembled WGS sequence"/>
</dbReference>
<dbReference type="InterPro" id="IPR011765">
    <property type="entry name" value="Pept_M16_N"/>
</dbReference>
<evidence type="ECO:0000313" key="4">
    <source>
        <dbReference type="Proteomes" id="UP000295788"/>
    </source>
</evidence>
<proteinExistence type="predicted"/>
<dbReference type="PANTHER" id="PTHR11851:SF134">
    <property type="entry name" value="ZINC-DEPENDENT PROTEASE"/>
    <property type="match status" value="1"/>
</dbReference>